<evidence type="ECO:0000256" key="4">
    <source>
        <dbReference type="SAM" id="MobiDB-lite"/>
    </source>
</evidence>
<dbReference type="RefSeq" id="XP_033386852.1">
    <property type="nucleotide sequence ID" value="XM_033525857.1"/>
</dbReference>
<dbReference type="Pfam" id="PF04438">
    <property type="entry name" value="zf-HIT"/>
    <property type="match status" value="1"/>
</dbReference>
<dbReference type="CDD" id="cd21437">
    <property type="entry name" value="zf-HIT_ZNHIT1_like"/>
    <property type="match status" value="1"/>
</dbReference>
<dbReference type="GO" id="GO:0005634">
    <property type="term" value="C:nucleus"/>
    <property type="evidence" value="ECO:0007669"/>
    <property type="project" value="UniProtKB-ARBA"/>
</dbReference>
<keyword evidence="7" id="KW-1185">Reference proteome</keyword>
<evidence type="ECO:0000256" key="2">
    <source>
        <dbReference type="ARBA" id="ARBA00022771"/>
    </source>
</evidence>
<dbReference type="Proteomes" id="UP000799778">
    <property type="component" value="Unassembled WGS sequence"/>
</dbReference>
<dbReference type="OrthoDB" id="74807at2759"/>
<evidence type="ECO:0000259" key="5">
    <source>
        <dbReference type="Pfam" id="PF04438"/>
    </source>
</evidence>
<feature type="region of interest" description="Disordered" evidence="4">
    <location>
        <begin position="70"/>
        <end position="89"/>
    </location>
</feature>
<evidence type="ECO:0000256" key="1">
    <source>
        <dbReference type="ARBA" id="ARBA00022723"/>
    </source>
</evidence>
<organism evidence="6 7">
    <name type="scientific">Aaosphaeria arxii CBS 175.79</name>
    <dbReference type="NCBI Taxonomy" id="1450172"/>
    <lineage>
        <taxon>Eukaryota</taxon>
        <taxon>Fungi</taxon>
        <taxon>Dikarya</taxon>
        <taxon>Ascomycota</taxon>
        <taxon>Pezizomycotina</taxon>
        <taxon>Dothideomycetes</taxon>
        <taxon>Pleosporomycetidae</taxon>
        <taxon>Pleosporales</taxon>
        <taxon>Pleosporales incertae sedis</taxon>
        <taxon>Aaosphaeria</taxon>
    </lineage>
</organism>
<dbReference type="InterPro" id="IPR039723">
    <property type="entry name" value="Vps71/ZNHIT1"/>
</dbReference>
<dbReference type="EMBL" id="ML978068">
    <property type="protein sequence ID" value="KAF2018513.1"/>
    <property type="molecule type" value="Genomic_DNA"/>
</dbReference>
<gene>
    <name evidence="6" type="ORF">BU24DRAFT_408416</name>
</gene>
<feature type="region of interest" description="Disordered" evidence="4">
    <location>
        <begin position="31"/>
        <end position="58"/>
    </location>
</feature>
<dbReference type="PANTHER" id="PTHR13093">
    <property type="entry name" value="ZINC FINGER HIT DOMAIN CONTAINING PROTEIN 1"/>
    <property type="match status" value="1"/>
</dbReference>
<evidence type="ECO:0000313" key="7">
    <source>
        <dbReference type="Proteomes" id="UP000799778"/>
    </source>
</evidence>
<sequence>MPHVELLPNSSSSAAPGWTYVVDTGYDPSKIAINPKNKKRAAAQPGGRRGESELSARQQTAIARRIVELQRDNDPKQSVPVPSHNSIPKTQNARRIIQYQRQIKHWLDDEEALLQQIITPRINPIGGRAIPQSLRRPTTNNSLPATPSEASPAPATLIAGGSAYNNDKPVEHDIYTPPMNSSISSVGPTELRALLSSPPLSYAASHAGPPPAHGPRQRHFCDNCGYWGSMRCLKCGTRVCGLECKDAHEATRCLKWA</sequence>
<dbReference type="InterPro" id="IPR007529">
    <property type="entry name" value="Znf_HIT"/>
</dbReference>
<evidence type="ECO:0000256" key="3">
    <source>
        <dbReference type="ARBA" id="ARBA00022833"/>
    </source>
</evidence>
<evidence type="ECO:0000313" key="6">
    <source>
        <dbReference type="EMBL" id="KAF2018513.1"/>
    </source>
</evidence>
<name>A0A6A5Y014_9PLEO</name>
<dbReference type="GO" id="GO:0008270">
    <property type="term" value="F:zinc ion binding"/>
    <property type="evidence" value="ECO:0007669"/>
    <property type="project" value="UniProtKB-KW"/>
</dbReference>
<reference evidence="6" key="1">
    <citation type="journal article" date="2020" name="Stud. Mycol.">
        <title>101 Dothideomycetes genomes: a test case for predicting lifestyles and emergence of pathogens.</title>
        <authorList>
            <person name="Haridas S."/>
            <person name="Albert R."/>
            <person name="Binder M."/>
            <person name="Bloem J."/>
            <person name="Labutti K."/>
            <person name="Salamov A."/>
            <person name="Andreopoulos B."/>
            <person name="Baker S."/>
            <person name="Barry K."/>
            <person name="Bills G."/>
            <person name="Bluhm B."/>
            <person name="Cannon C."/>
            <person name="Castanera R."/>
            <person name="Culley D."/>
            <person name="Daum C."/>
            <person name="Ezra D."/>
            <person name="Gonzalez J."/>
            <person name="Henrissat B."/>
            <person name="Kuo A."/>
            <person name="Liang C."/>
            <person name="Lipzen A."/>
            <person name="Lutzoni F."/>
            <person name="Magnuson J."/>
            <person name="Mondo S."/>
            <person name="Nolan M."/>
            <person name="Ohm R."/>
            <person name="Pangilinan J."/>
            <person name="Park H.-J."/>
            <person name="Ramirez L."/>
            <person name="Alfaro M."/>
            <person name="Sun H."/>
            <person name="Tritt A."/>
            <person name="Yoshinaga Y."/>
            <person name="Zwiers L.-H."/>
            <person name="Turgeon B."/>
            <person name="Goodwin S."/>
            <person name="Spatafora J."/>
            <person name="Crous P."/>
            <person name="Grigoriev I."/>
        </authorList>
    </citation>
    <scope>NUCLEOTIDE SEQUENCE</scope>
    <source>
        <strain evidence="6">CBS 175.79</strain>
    </source>
</reference>
<dbReference type="GO" id="GO:0006338">
    <property type="term" value="P:chromatin remodeling"/>
    <property type="evidence" value="ECO:0007669"/>
    <property type="project" value="InterPro"/>
</dbReference>
<dbReference type="GeneID" id="54283254"/>
<proteinExistence type="predicted"/>
<keyword evidence="2" id="KW-0863">Zinc-finger</keyword>
<keyword evidence="3" id="KW-0862">Zinc</keyword>
<dbReference type="AlphaFoldDB" id="A0A6A5Y014"/>
<protein>
    <recommendedName>
        <fullName evidence="5">HIT-type domain-containing protein</fullName>
    </recommendedName>
</protein>
<accession>A0A6A5Y014</accession>
<keyword evidence="1" id="KW-0479">Metal-binding</keyword>
<feature type="domain" description="HIT-type" evidence="5">
    <location>
        <begin position="217"/>
        <end position="245"/>
    </location>
</feature>
<feature type="region of interest" description="Disordered" evidence="4">
    <location>
        <begin position="129"/>
        <end position="151"/>
    </location>
</feature>